<dbReference type="EnsemblMetazoa" id="CapteT138201">
    <property type="protein sequence ID" value="CapteP138201"/>
    <property type="gene ID" value="CapteG138201"/>
</dbReference>
<dbReference type="InterPro" id="IPR011012">
    <property type="entry name" value="Longin-like_dom_sf"/>
</dbReference>
<dbReference type="FunCoup" id="R7U925">
    <property type="interactions" value="1784"/>
</dbReference>
<comment type="subunit">
    <text evidence="2 10">Oligomeric complex that consists of at least the alpha, beta, beta', gamma, delta, epsilon and zeta subunits.</text>
</comment>
<feature type="coiled-coil region" evidence="12">
    <location>
        <begin position="149"/>
        <end position="176"/>
    </location>
</feature>
<dbReference type="CDD" id="cd14830">
    <property type="entry name" value="Delta_COP_N"/>
    <property type="match status" value="1"/>
</dbReference>
<dbReference type="InterPro" id="IPR036168">
    <property type="entry name" value="AP2_Mu_C_sf"/>
</dbReference>
<keyword evidence="5 10" id="KW-0931">ER-Golgi transport</keyword>
<dbReference type="GO" id="GO:0006890">
    <property type="term" value="P:retrograde vesicle-mediated transport, Golgi to endoplasmic reticulum"/>
    <property type="evidence" value="ECO:0007669"/>
    <property type="project" value="UniProtKB-UniRule"/>
</dbReference>
<evidence type="ECO:0000256" key="1">
    <source>
        <dbReference type="ARBA" id="ARBA00010516"/>
    </source>
</evidence>
<dbReference type="FunFam" id="2.60.40.1170:FF:000007">
    <property type="entry name" value="Coatomer subunit delta"/>
    <property type="match status" value="1"/>
</dbReference>
<evidence type="ECO:0000256" key="11">
    <source>
        <dbReference type="RuleBase" id="RU366052"/>
    </source>
</evidence>
<keyword evidence="3 10" id="KW-0813">Transport</keyword>
<feature type="domain" description="MHD" evidence="14">
    <location>
        <begin position="274"/>
        <end position="514"/>
    </location>
</feature>
<evidence type="ECO:0000256" key="5">
    <source>
        <dbReference type="ARBA" id="ARBA00022892"/>
    </source>
</evidence>
<evidence type="ECO:0000256" key="6">
    <source>
        <dbReference type="ARBA" id="ARBA00022927"/>
    </source>
</evidence>
<keyword evidence="4 10" id="KW-0963">Cytoplasm</keyword>
<dbReference type="InterPro" id="IPR027059">
    <property type="entry name" value="Coatomer_dsu"/>
</dbReference>
<sequence length="514" mass="56960">VLLAAAVCSKAGKAIISRQFVEMTRSRIEGLLGAFSKLMGSPGKQHTFVETESVRYVYQPMEKLYMLLITTKASNILEDLETLRLFARVIPEYCKAMEEREIVDQAFPLIFAFDEIVALGYRENVNLAQIRTFTEMDSHEEEVSKVVTHTKVMETRDHMKRKVKELQRQRQDAVKYGRKVGGMGGFGSDSTGRPPDNAGFIQTSVESTPAKPSYTPASKAAAPSGGRGMKLGSKAKDVDSFVDQLKSEGQQVVSATMSSKAGAVSKSATPAVNQESVHIRTEEKICLTAGRDGGLQNLEIHGLVRLRISDDQFSRIAIAIANEDTKGIQLQTHPNVNKKLFAEQSILSLKNPAKPFPLKQEVGVLKWRFQTQDDSFMPLSINCWPNETAEGCDVNIEYELERTDMELNDVLISIPIPSGVGSPTVTDCDGDYTYESRKSCLQWSLPVIDESNKSGAMEFSVNGHPDDFFPVTVSFVSKKLYCDLEVTSAKNIDDNSPIKYSTEVIFFGDIYEIV</sequence>
<feature type="non-terminal residue" evidence="15">
    <location>
        <position position="1"/>
    </location>
</feature>
<evidence type="ECO:0000256" key="9">
    <source>
        <dbReference type="ARBA" id="ARBA00023329"/>
    </source>
</evidence>
<evidence type="ECO:0000313" key="16">
    <source>
        <dbReference type="EnsemblMetazoa" id="CapteP138201"/>
    </source>
</evidence>
<dbReference type="GO" id="GO:0006888">
    <property type="term" value="P:endoplasmic reticulum to Golgi vesicle-mediated transport"/>
    <property type="evidence" value="ECO:0007669"/>
    <property type="project" value="TreeGrafter"/>
</dbReference>
<evidence type="ECO:0000313" key="15">
    <source>
        <dbReference type="EMBL" id="ELT99635.1"/>
    </source>
</evidence>
<proteinExistence type="inferred from homology"/>
<dbReference type="PROSITE" id="PS51072">
    <property type="entry name" value="MHD"/>
    <property type="match status" value="1"/>
</dbReference>
<dbReference type="Pfam" id="PF00928">
    <property type="entry name" value="Adap_comp_sub"/>
    <property type="match status" value="1"/>
</dbReference>
<dbReference type="SUPFAM" id="SSF64356">
    <property type="entry name" value="SNARE-like"/>
    <property type="match status" value="1"/>
</dbReference>
<evidence type="ECO:0000256" key="13">
    <source>
        <dbReference type="SAM" id="MobiDB-lite"/>
    </source>
</evidence>
<dbReference type="EMBL" id="KB306678">
    <property type="protein sequence ID" value="ELT99635.1"/>
    <property type="molecule type" value="Genomic_DNA"/>
</dbReference>
<name>R7U925_CAPTE</name>
<reference evidence="15 17" key="2">
    <citation type="journal article" date="2013" name="Nature">
        <title>Insights into bilaterian evolution from three spiralian genomes.</title>
        <authorList>
            <person name="Simakov O."/>
            <person name="Marletaz F."/>
            <person name="Cho S.J."/>
            <person name="Edsinger-Gonzales E."/>
            <person name="Havlak P."/>
            <person name="Hellsten U."/>
            <person name="Kuo D.H."/>
            <person name="Larsson T."/>
            <person name="Lv J."/>
            <person name="Arendt D."/>
            <person name="Savage R."/>
            <person name="Osoegawa K."/>
            <person name="de Jong P."/>
            <person name="Grimwood J."/>
            <person name="Chapman J.A."/>
            <person name="Shapiro H."/>
            <person name="Aerts A."/>
            <person name="Otillar R.P."/>
            <person name="Terry A.Y."/>
            <person name="Boore J.L."/>
            <person name="Grigoriev I.V."/>
            <person name="Lindberg D.R."/>
            <person name="Seaver E.C."/>
            <person name="Weisblat D.A."/>
            <person name="Putnam N.H."/>
            <person name="Rokhsar D.S."/>
        </authorList>
    </citation>
    <scope>NUCLEOTIDE SEQUENCE</scope>
    <source>
        <strain evidence="15 17">I ESC-2004</strain>
    </source>
</reference>
<comment type="similarity">
    <text evidence="1 10">Belongs to the adaptor complexes medium subunit family. Delta-COP subfamily.</text>
</comment>
<dbReference type="AlphaFoldDB" id="R7U925"/>
<dbReference type="Pfam" id="PF01217">
    <property type="entry name" value="Clat_adaptor_s"/>
    <property type="match status" value="1"/>
</dbReference>
<keyword evidence="6 10" id="KW-0653">Protein transport</keyword>
<dbReference type="HOGENOM" id="CLU_019988_2_0_1"/>
<dbReference type="GO" id="GO:0015031">
    <property type="term" value="P:protein transport"/>
    <property type="evidence" value="ECO:0007669"/>
    <property type="project" value="UniProtKB-KW"/>
</dbReference>
<dbReference type="STRING" id="283909.R7U925"/>
<evidence type="ECO:0000256" key="2">
    <source>
        <dbReference type="ARBA" id="ARBA00011775"/>
    </source>
</evidence>
<dbReference type="SUPFAM" id="SSF49447">
    <property type="entry name" value="Second domain of Mu2 adaptin subunit (ap50) of ap2 adaptor"/>
    <property type="match status" value="1"/>
</dbReference>
<dbReference type="PANTHER" id="PTHR10121:SF0">
    <property type="entry name" value="COATOMER SUBUNIT DELTA"/>
    <property type="match status" value="1"/>
</dbReference>
<keyword evidence="8 10" id="KW-0472">Membrane</keyword>
<dbReference type="EMBL" id="AMQN01009949">
    <property type="status" value="NOT_ANNOTATED_CDS"/>
    <property type="molecule type" value="Genomic_DNA"/>
</dbReference>
<accession>R7U925</accession>
<protein>
    <recommendedName>
        <fullName evidence="10">Coatomer subunit delta</fullName>
    </recommendedName>
</protein>
<keyword evidence="12" id="KW-0175">Coiled coil</keyword>
<dbReference type="PANTHER" id="PTHR10121">
    <property type="entry name" value="COATOMER SUBUNIT DELTA"/>
    <property type="match status" value="1"/>
</dbReference>
<evidence type="ECO:0000259" key="14">
    <source>
        <dbReference type="PROSITE" id="PS51072"/>
    </source>
</evidence>
<comment type="function">
    <text evidence="10">The coatomer is a cytosolic protein complex that binds to dilysine motifs and reversibly associates with Golgi non-clathrin-coated vesicles, which further mediate biosynthetic protein transport from the ER, via the Golgi up to the trans Golgi network. Coatomer complex is required for budding from Golgi membranes, and is essential for the retrograde Golgi-to-ER transport of dilysine-tagged proteins.</text>
</comment>
<dbReference type="CDD" id="cd09254">
    <property type="entry name" value="AP_delta-COPI_MHD"/>
    <property type="match status" value="1"/>
</dbReference>
<gene>
    <name evidence="15" type="ORF">CAPTEDRAFT_138201</name>
</gene>
<dbReference type="Proteomes" id="UP000014760">
    <property type="component" value="Unassembled WGS sequence"/>
</dbReference>
<reference evidence="17" key="1">
    <citation type="submission" date="2012-12" db="EMBL/GenBank/DDBJ databases">
        <authorList>
            <person name="Hellsten U."/>
            <person name="Grimwood J."/>
            <person name="Chapman J.A."/>
            <person name="Shapiro H."/>
            <person name="Aerts A."/>
            <person name="Otillar R.P."/>
            <person name="Terry A.Y."/>
            <person name="Boore J.L."/>
            <person name="Simakov O."/>
            <person name="Marletaz F."/>
            <person name="Cho S.-J."/>
            <person name="Edsinger-Gonzales E."/>
            <person name="Havlak P."/>
            <person name="Kuo D.-H."/>
            <person name="Larsson T."/>
            <person name="Lv J."/>
            <person name="Arendt D."/>
            <person name="Savage R."/>
            <person name="Osoegawa K."/>
            <person name="de Jong P."/>
            <person name="Lindberg D.R."/>
            <person name="Seaver E.C."/>
            <person name="Weisblat D.A."/>
            <person name="Putnam N.H."/>
            <person name="Grigoriev I.V."/>
            <person name="Rokhsar D.S."/>
        </authorList>
    </citation>
    <scope>NUCLEOTIDE SEQUENCE</scope>
    <source>
        <strain evidence="17">I ESC-2004</strain>
    </source>
</reference>
<dbReference type="InterPro" id="IPR028565">
    <property type="entry name" value="MHD"/>
</dbReference>
<dbReference type="OMA" id="VQFRTHP"/>
<keyword evidence="17" id="KW-1185">Reference proteome</keyword>
<reference evidence="16" key="3">
    <citation type="submission" date="2015-06" db="UniProtKB">
        <authorList>
            <consortium name="EnsemblMetazoa"/>
        </authorList>
    </citation>
    <scope>IDENTIFICATION</scope>
</reference>
<keyword evidence="9 10" id="KW-0968">Cytoplasmic vesicle</keyword>
<evidence type="ECO:0000256" key="12">
    <source>
        <dbReference type="SAM" id="Coils"/>
    </source>
</evidence>
<feature type="region of interest" description="Disordered" evidence="13">
    <location>
        <begin position="178"/>
        <end position="232"/>
    </location>
</feature>
<dbReference type="OrthoDB" id="10266042at2759"/>
<dbReference type="GO" id="GO:0030126">
    <property type="term" value="C:COPI vesicle coat"/>
    <property type="evidence" value="ECO:0007669"/>
    <property type="project" value="UniProtKB-UniRule"/>
</dbReference>
<evidence type="ECO:0000256" key="3">
    <source>
        <dbReference type="ARBA" id="ARBA00022448"/>
    </source>
</evidence>
<dbReference type="GO" id="GO:0000139">
    <property type="term" value="C:Golgi membrane"/>
    <property type="evidence" value="ECO:0007669"/>
    <property type="project" value="UniProtKB-SubCell"/>
</dbReference>
<dbReference type="InterPro" id="IPR022775">
    <property type="entry name" value="AP_mu_sigma_su"/>
</dbReference>
<dbReference type="FunFam" id="3.30.450.60:FF:000003">
    <property type="entry name" value="Coatomer subunit delta"/>
    <property type="match status" value="1"/>
</dbReference>
<dbReference type="Gene3D" id="3.30.450.60">
    <property type="match status" value="1"/>
</dbReference>
<organism evidence="15">
    <name type="scientific">Capitella teleta</name>
    <name type="common">Polychaete worm</name>
    <dbReference type="NCBI Taxonomy" id="283909"/>
    <lineage>
        <taxon>Eukaryota</taxon>
        <taxon>Metazoa</taxon>
        <taxon>Spiralia</taxon>
        <taxon>Lophotrochozoa</taxon>
        <taxon>Annelida</taxon>
        <taxon>Polychaeta</taxon>
        <taxon>Sedentaria</taxon>
        <taxon>Scolecida</taxon>
        <taxon>Capitellidae</taxon>
        <taxon>Capitella</taxon>
    </lineage>
</organism>
<evidence type="ECO:0000256" key="7">
    <source>
        <dbReference type="ARBA" id="ARBA00023034"/>
    </source>
</evidence>
<dbReference type="Gene3D" id="2.60.40.1170">
    <property type="entry name" value="Mu homology domain, subdomain B"/>
    <property type="match status" value="2"/>
</dbReference>
<evidence type="ECO:0000256" key="4">
    <source>
        <dbReference type="ARBA" id="ARBA00022490"/>
    </source>
</evidence>
<keyword evidence="7 10" id="KW-0333">Golgi apparatus</keyword>
<evidence type="ECO:0000313" key="17">
    <source>
        <dbReference type="Proteomes" id="UP000014760"/>
    </source>
</evidence>
<evidence type="ECO:0000256" key="8">
    <source>
        <dbReference type="ARBA" id="ARBA00023136"/>
    </source>
</evidence>
<comment type="subcellular location">
    <subcellularLocation>
        <location evidence="10 11">Cytoplasm</location>
    </subcellularLocation>
    <subcellularLocation>
        <location evidence="10 11">Cytoplasmic vesicle</location>
        <location evidence="10 11">COPI-coated vesicle membrane</location>
        <topology evidence="10 11">Peripheral membrane protein</topology>
        <orientation evidence="10 11">Cytoplasmic side</orientation>
    </subcellularLocation>
    <subcellularLocation>
        <location evidence="10 11">Golgi apparatus membrane</location>
        <topology evidence="10 11">Peripheral membrane protein</topology>
        <orientation evidence="10 11">Cytoplasmic side</orientation>
    </subcellularLocation>
</comment>
<evidence type="ECO:0000256" key="10">
    <source>
        <dbReference type="RuleBase" id="RU364018"/>
    </source>
</evidence>
<dbReference type="GO" id="GO:0051645">
    <property type="term" value="P:Golgi localization"/>
    <property type="evidence" value="ECO:0007669"/>
    <property type="project" value="TreeGrafter"/>
</dbReference>